<evidence type="ECO:0000313" key="3">
    <source>
        <dbReference type="Proteomes" id="UP000198662"/>
    </source>
</evidence>
<name>A0A1G9GLS2_9ACTN</name>
<keyword evidence="2" id="KW-0808">Transferase</keyword>
<evidence type="ECO:0000259" key="1">
    <source>
        <dbReference type="PROSITE" id="PS51186"/>
    </source>
</evidence>
<reference evidence="3" key="1">
    <citation type="submission" date="2016-10" db="EMBL/GenBank/DDBJ databases">
        <authorList>
            <person name="Varghese N."/>
            <person name="Submissions S."/>
        </authorList>
    </citation>
    <scope>NUCLEOTIDE SEQUENCE [LARGE SCALE GENOMIC DNA]</scope>
    <source>
        <strain evidence="3">CGMCC 4.3147</strain>
    </source>
</reference>
<dbReference type="GO" id="GO:1990189">
    <property type="term" value="F:protein N-terminal-serine acetyltransferase activity"/>
    <property type="evidence" value="ECO:0007669"/>
    <property type="project" value="TreeGrafter"/>
</dbReference>
<keyword evidence="3" id="KW-1185">Reference proteome</keyword>
<protein>
    <submittedName>
        <fullName evidence="2">Protein N-acetyltransferase, RimJ/RimL family</fullName>
    </submittedName>
</protein>
<dbReference type="InterPro" id="IPR016181">
    <property type="entry name" value="Acyl_CoA_acyltransferase"/>
</dbReference>
<dbReference type="STRING" id="380244.SAMN05216298_2286"/>
<dbReference type="InterPro" id="IPR000182">
    <property type="entry name" value="GNAT_dom"/>
</dbReference>
<dbReference type="Gene3D" id="3.40.630.30">
    <property type="match status" value="2"/>
</dbReference>
<sequence length="372" mass="40824">MEPVTLHADGLRLVAWEQRHLPDLARIYADPLIERFLVMPLPWTGPARDRYVETQRRHWGGANPRWAVEEAGRLVGSMALTKSFPGEMTITYVTAPWARGRGVAQRGIRAAVEFGFARLGARRIAWDAIVGNHASRLAALRTGFTVEGISRGGVNQRGVSRDCWIGGMLPGDLRGPGDPPPHYAAMKLQAAFFTAPQPVLETGAQGLRLRALRESDLDDLAATCADEQTQRYTTVPRGYTRDDAADWLASSRRRRDEGTAVLYVLADAHDRYSGSVQLSLREPGEAEIGFHAAPWARGRGWTTAAVTRVVRLGFDALGLEKIDWRAVVGNEGSRRVAEKAGFTVEGVRRGLRHGADGRADSWVGSLFPDDLA</sequence>
<dbReference type="PROSITE" id="PS51186">
    <property type="entry name" value="GNAT"/>
    <property type="match status" value="2"/>
</dbReference>
<feature type="domain" description="N-acetyltransferase" evidence="1">
    <location>
        <begin position="207"/>
        <end position="369"/>
    </location>
</feature>
<dbReference type="SUPFAM" id="SSF55729">
    <property type="entry name" value="Acyl-CoA N-acyltransferases (Nat)"/>
    <property type="match status" value="2"/>
</dbReference>
<dbReference type="AlphaFoldDB" id="A0A1G9GLS2"/>
<evidence type="ECO:0000313" key="2">
    <source>
        <dbReference type="EMBL" id="SDL01631.1"/>
    </source>
</evidence>
<dbReference type="Pfam" id="PF13302">
    <property type="entry name" value="Acetyltransf_3"/>
    <property type="match status" value="2"/>
</dbReference>
<dbReference type="GO" id="GO:0008999">
    <property type="term" value="F:protein-N-terminal-alanine acetyltransferase activity"/>
    <property type="evidence" value="ECO:0007669"/>
    <property type="project" value="TreeGrafter"/>
</dbReference>
<dbReference type="GO" id="GO:0005737">
    <property type="term" value="C:cytoplasm"/>
    <property type="evidence" value="ECO:0007669"/>
    <property type="project" value="TreeGrafter"/>
</dbReference>
<proteinExistence type="predicted"/>
<dbReference type="RefSeq" id="WP_091048134.1">
    <property type="nucleotide sequence ID" value="NZ_FNGF01000003.1"/>
</dbReference>
<dbReference type="PANTHER" id="PTHR43441">
    <property type="entry name" value="RIBOSOMAL-PROTEIN-SERINE ACETYLTRANSFERASE"/>
    <property type="match status" value="1"/>
</dbReference>
<dbReference type="EMBL" id="FNGF01000003">
    <property type="protein sequence ID" value="SDL01631.1"/>
    <property type="molecule type" value="Genomic_DNA"/>
</dbReference>
<accession>A0A1G9GLS2</accession>
<feature type="domain" description="N-acetyltransferase" evidence="1">
    <location>
        <begin position="11"/>
        <end position="166"/>
    </location>
</feature>
<dbReference type="Proteomes" id="UP000198662">
    <property type="component" value="Unassembled WGS sequence"/>
</dbReference>
<dbReference type="OrthoDB" id="9795188at2"/>
<dbReference type="InterPro" id="IPR051908">
    <property type="entry name" value="Ribosomal_N-acetyltransferase"/>
</dbReference>
<gene>
    <name evidence="2" type="ORF">SAMN05216298_2286</name>
</gene>
<organism evidence="2 3">
    <name type="scientific">Glycomyces sambucus</name>
    <dbReference type="NCBI Taxonomy" id="380244"/>
    <lineage>
        <taxon>Bacteria</taxon>
        <taxon>Bacillati</taxon>
        <taxon>Actinomycetota</taxon>
        <taxon>Actinomycetes</taxon>
        <taxon>Glycomycetales</taxon>
        <taxon>Glycomycetaceae</taxon>
        <taxon>Glycomyces</taxon>
    </lineage>
</organism>
<dbReference type="PANTHER" id="PTHR43441:SF10">
    <property type="entry name" value="ACETYLTRANSFERASE"/>
    <property type="match status" value="1"/>
</dbReference>